<dbReference type="Pfam" id="PF08402">
    <property type="entry name" value="TOBE_2"/>
    <property type="match status" value="1"/>
</dbReference>
<dbReference type="GO" id="GO:0043190">
    <property type="term" value="C:ATP-binding cassette (ABC) transporter complex"/>
    <property type="evidence" value="ECO:0007669"/>
    <property type="project" value="InterPro"/>
</dbReference>
<dbReference type="Pfam" id="PF00005">
    <property type="entry name" value="ABC_tran"/>
    <property type="match status" value="1"/>
</dbReference>
<dbReference type="InterPro" id="IPR003593">
    <property type="entry name" value="AAA+_ATPase"/>
</dbReference>
<dbReference type="InterPro" id="IPR003439">
    <property type="entry name" value="ABC_transporter-like_ATP-bd"/>
</dbReference>
<organism evidence="5">
    <name type="scientific">Thermosulfurimonas dismutans</name>
    <dbReference type="NCBI Taxonomy" id="999894"/>
    <lineage>
        <taxon>Bacteria</taxon>
        <taxon>Pseudomonadati</taxon>
        <taxon>Thermodesulfobacteriota</taxon>
        <taxon>Thermodesulfobacteria</taxon>
        <taxon>Thermodesulfobacteriales</taxon>
        <taxon>Thermodesulfobacteriaceae</taxon>
        <taxon>Thermosulfurimonas</taxon>
    </lineage>
</organism>
<proteinExistence type="predicted"/>
<accession>A0A7C3GSQ1</accession>
<keyword evidence="3 5" id="KW-0067">ATP-binding</keyword>
<dbReference type="InterPro" id="IPR008995">
    <property type="entry name" value="Mo/tungstate-bd_C_term_dom"/>
</dbReference>
<dbReference type="EMBL" id="DRMH01000140">
    <property type="protein sequence ID" value="HFC98800.1"/>
    <property type="molecule type" value="Genomic_DNA"/>
</dbReference>
<dbReference type="Gene3D" id="3.40.50.300">
    <property type="entry name" value="P-loop containing nucleotide triphosphate hydrolases"/>
    <property type="match status" value="1"/>
</dbReference>
<dbReference type="PANTHER" id="PTHR42781">
    <property type="entry name" value="SPERMIDINE/PUTRESCINE IMPORT ATP-BINDING PROTEIN POTA"/>
    <property type="match status" value="1"/>
</dbReference>
<dbReference type="InterPro" id="IPR017871">
    <property type="entry name" value="ABC_transporter-like_CS"/>
</dbReference>
<dbReference type="AlphaFoldDB" id="A0A7C3GSQ1"/>
<evidence type="ECO:0000259" key="4">
    <source>
        <dbReference type="PROSITE" id="PS50893"/>
    </source>
</evidence>
<keyword evidence="1" id="KW-0813">Transport</keyword>
<reference evidence="5" key="1">
    <citation type="journal article" date="2020" name="mSystems">
        <title>Genome- and Community-Level Interaction Insights into Carbon Utilization and Element Cycling Functions of Hydrothermarchaeota in Hydrothermal Sediment.</title>
        <authorList>
            <person name="Zhou Z."/>
            <person name="Liu Y."/>
            <person name="Xu W."/>
            <person name="Pan J."/>
            <person name="Luo Z.H."/>
            <person name="Li M."/>
        </authorList>
    </citation>
    <scope>NUCLEOTIDE SEQUENCE [LARGE SCALE GENOMIC DNA]</scope>
    <source>
        <strain evidence="5">HyVt-483</strain>
    </source>
</reference>
<dbReference type="InterPro" id="IPR027417">
    <property type="entry name" value="P-loop_NTPase"/>
</dbReference>
<evidence type="ECO:0000313" key="5">
    <source>
        <dbReference type="EMBL" id="HFC98800.1"/>
    </source>
</evidence>
<dbReference type="GO" id="GO:0016887">
    <property type="term" value="F:ATP hydrolysis activity"/>
    <property type="evidence" value="ECO:0007669"/>
    <property type="project" value="InterPro"/>
</dbReference>
<dbReference type="SUPFAM" id="SSF50331">
    <property type="entry name" value="MOP-like"/>
    <property type="match status" value="1"/>
</dbReference>
<dbReference type="Proteomes" id="UP000886043">
    <property type="component" value="Unassembled WGS sequence"/>
</dbReference>
<evidence type="ECO:0000256" key="2">
    <source>
        <dbReference type="ARBA" id="ARBA00022741"/>
    </source>
</evidence>
<dbReference type="SMART" id="SM00382">
    <property type="entry name" value="AAA"/>
    <property type="match status" value="1"/>
</dbReference>
<dbReference type="GO" id="GO:0005524">
    <property type="term" value="F:ATP binding"/>
    <property type="evidence" value="ECO:0007669"/>
    <property type="project" value="UniProtKB-KW"/>
</dbReference>
<evidence type="ECO:0000256" key="1">
    <source>
        <dbReference type="ARBA" id="ARBA00022448"/>
    </source>
</evidence>
<gene>
    <name evidence="5" type="ORF">ENJ40_10190</name>
</gene>
<dbReference type="GO" id="GO:0022857">
    <property type="term" value="F:transmembrane transporter activity"/>
    <property type="evidence" value="ECO:0007669"/>
    <property type="project" value="InterPro"/>
</dbReference>
<dbReference type="PROSITE" id="PS50893">
    <property type="entry name" value="ABC_TRANSPORTER_2"/>
    <property type="match status" value="1"/>
</dbReference>
<keyword evidence="2" id="KW-0547">Nucleotide-binding</keyword>
<dbReference type="InterPro" id="IPR013611">
    <property type="entry name" value="Transp-assoc_OB_typ2"/>
</dbReference>
<protein>
    <submittedName>
        <fullName evidence="5">ABC transporter ATP-binding protein</fullName>
    </submittedName>
</protein>
<dbReference type="InterPro" id="IPR050093">
    <property type="entry name" value="ABC_SmlMolc_Importer"/>
</dbReference>
<dbReference type="SUPFAM" id="SSF52540">
    <property type="entry name" value="P-loop containing nucleoside triphosphate hydrolases"/>
    <property type="match status" value="1"/>
</dbReference>
<feature type="domain" description="ABC transporter" evidence="4">
    <location>
        <begin position="1"/>
        <end position="228"/>
    </location>
</feature>
<comment type="caution">
    <text evidence="5">The sequence shown here is derived from an EMBL/GenBank/DDBJ whole genome shotgun (WGS) entry which is preliminary data.</text>
</comment>
<sequence>MIRVEGLRVRAGNFLLGEIDLEVKSGEIHVLLGPTGSGKSTLLEAVIGLRTPEAGRILLEGHDLTRVPVEKRGLGYLPQDLALFPHLSVRENILYGLKIRKRPCDGFVSELCRILDISHFLERRVTSLSGGERQRVALARALAPGFRHLLLDEPFSALHQGLRRELWDLLSELRHRYGLTVLLVTHDLKEAFFLGDTVSVIFEGRLEASGPPERLYRKPPSLRMARFFGLRNLFPGRITGEGRVEVPSLGTVLRVTSTPSFRSKIYVGIHPEDVLVVRDKYLRPDQENLLSARLVNLRSEGPQVRVVFKGEGGGLLEVILPDLARSKLDLSPGRRLRLSLPPERIFLLEGKE</sequence>
<evidence type="ECO:0000256" key="3">
    <source>
        <dbReference type="ARBA" id="ARBA00022840"/>
    </source>
</evidence>
<dbReference type="PROSITE" id="PS00211">
    <property type="entry name" value="ABC_TRANSPORTER_1"/>
    <property type="match status" value="1"/>
</dbReference>
<name>A0A7C3GSQ1_9BACT</name>
<dbReference type="PANTHER" id="PTHR42781:SF4">
    <property type="entry name" value="SPERMIDINE_PUTRESCINE IMPORT ATP-BINDING PROTEIN POTA"/>
    <property type="match status" value="1"/>
</dbReference>